<dbReference type="KEGG" id="rxy:Rxyl_0079"/>
<dbReference type="PROSITE" id="PS00160">
    <property type="entry name" value="ALDOLASE_KDPG_KHG_2"/>
    <property type="match status" value="1"/>
</dbReference>
<proteinExistence type="inferred from homology"/>
<dbReference type="OrthoDB" id="9805177at2"/>
<dbReference type="eggNOG" id="COG0800">
    <property type="taxonomic scope" value="Bacteria"/>
</dbReference>
<dbReference type="Proteomes" id="UP000006637">
    <property type="component" value="Chromosome"/>
</dbReference>
<keyword evidence="4 6" id="KW-0456">Lyase</keyword>
<evidence type="ECO:0000256" key="5">
    <source>
        <dbReference type="ARBA" id="ARBA00023277"/>
    </source>
</evidence>
<comment type="similarity">
    <text evidence="2">Belongs to the KHG/KDPG aldolase family.</text>
</comment>
<dbReference type="SUPFAM" id="SSF51569">
    <property type="entry name" value="Aldolase"/>
    <property type="match status" value="1"/>
</dbReference>
<dbReference type="RefSeq" id="WP_011563078.1">
    <property type="nucleotide sequence ID" value="NC_008148.1"/>
</dbReference>
<evidence type="ECO:0000313" key="7">
    <source>
        <dbReference type="Proteomes" id="UP000006637"/>
    </source>
</evidence>
<protein>
    <submittedName>
        <fullName evidence="6">2-keto-3-deoxy-phosphogluconate aldolase</fullName>
        <ecNumber evidence="6">4.1.2.14</ecNumber>
    </submittedName>
</protein>
<dbReference type="CDD" id="cd00452">
    <property type="entry name" value="KDPG_aldolase"/>
    <property type="match status" value="1"/>
</dbReference>
<comment type="pathway">
    <text evidence="1">Carbohydrate acid metabolism.</text>
</comment>
<keyword evidence="5" id="KW-0119">Carbohydrate metabolism</keyword>
<accession>Q1AZW8</accession>
<evidence type="ECO:0000256" key="3">
    <source>
        <dbReference type="ARBA" id="ARBA00011233"/>
    </source>
</evidence>
<dbReference type="HOGENOM" id="CLU_077795_2_2_11"/>
<evidence type="ECO:0000256" key="4">
    <source>
        <dbReference type="ARBA" id="ARBA00023239"/>
    </source>
</evidence>
<reference evidence="6 7" key="1">
    <citation type="submission" date="2006-06" db="EMBL/GenBank/DDBJ databases">
        <title>Complete sequence of Rubrobacter xylanophilus DSM 9941.</title>
        <authorList>
            <consortium name="US DOE Joint Genome Institute"/>
            <person name="Copeland A."/>
            <person name="Lucas S."/>
            <person name="Lapidus A."/>
            <person name="Barry K."/>
            <person name="Detter J.C."/>
            <person name="Glavina del Rio T."/>
            <person name="Hammon N."/>
            <person name="Israni S."/>
            <person name="Dalin E."/>
            <person name="Tice H."/>
            <person name="Pitluck S."/>
            <person name="Munk A.C."/>
            <person name="Brettin T."/>
            <person name="Bruce D."/>
            <person name="Han C."/>
            <person name="Tapia R."/>
            <person name="Gilna P."/>
            <person name="Schmutz J."/>
            <person name="Larimer F."/>
            <person name="Land M."/>
            <person name="Hauser L."/>
            <person name="Kyrpides N."/>
            <person name="Lykidis A."/>
            <person name="da Costa M.S."/>
            <person name="Rainey F.A."/>
            <person name="Empadinhas N."/>
            <person name="Jolivet E."/>
            <person name="Battista J.R."/>
            <person name="Richardson P."/>
        </authorList>
    </citation>
    <scope>NUCLEOTIDE SEQUENCE [LARGE SCALE GENOMIC DNA]</scope>
    <source>
        <strain evidence="7">DSM 9941 / NBRC 16129 / PRD-1</strain>
    </source>
</reference>
<evidence type="ECO:0000256" key="2">
    <source>
        <dbReference type="ARBA" id="ARBA00006906"/>
    </source>
</evidence>
<dbReference type="InterPro" id="IPR013785">
    <property type="entry name" value="Aldolase_TIM"/>
</dbReference>
<dbReference type="GO" id="GO:0008675">
    <property type="term" value="F:2-dehydro-3-deoxy-phosphogluconate aldolase activity"/>
    <property type="evidence" value="ECO:0007669"/>
    <property type="project" value="UniProtKB-EC"/>
</dbReference>
<dbReference type="InterPro" id="IPR000887">
    <property type="entry name" value="Aldlse_KDPG_KHG"/>
</dbReference>
<keyword evidence="7" id="KW-1185">Reference proteome</keyword>
<organism evidence="6 7">
    <name type="scientific">Rubrobacter xylanophilus (strain DSM 9941 / JCM 11954 / NBRC 16129 / PRD-1)</name>
    <dbReference type="NCBI Taxonomy" id="266117"/>
    <lineage>
        <taxon>Bacteria</taxon>
        <taxon>Bacillati</taxon>
        <taxon>Actinomycetota</taxon>
        <taxon>Rubrobacteria</taxon>
        <taxon>Rubrobacterales</taxon>
        <taxon>Rubrobacteraceae</taxon>
        <taxon>Rubrobacter</taxon>
    </lineage>
</organism>
<dbReference type="PANTHER" id="PTHR30246:SF1">
    <property type="entry name" value="2-DEHYDRO-3-DEOXY-6-PHOSPHOGALACTONATE ALDOLASE-RELATED"/>
    <property type="match status" value="1"/>
</dbReference>
<comment type="subunit">
    <text evidence="3">Homotrimer.</text>
</comment>
<evidence type="ECO:0000313" key="6">
    <source>
        <dbReference type="EMBL" id="ABG03060.1"/>
    </source>
</evidence>
<dbReference type="NCBIfam" id="TIGR01182">
    <property type="entry name" value="eda"/>
    <property type="match status" value="1"/>
</dbReference>
<dbReference type="Pfam" id="PF01081">
    <property type="entry name" value="Aldolase"/>
    <property type="match status" value="1"/>
</dbReference>
<dbReference type="STRING" id="266117.Rxyl_0079"/>
<gene>
    <name evidence="6" type="ordered locus">Rxyl_0079</name>
</gene>
<dbReference type="AlphaFoldDB" id="Q1AZW8"/>
<dbReference type="InterPro" id="IPR031338">
    <property type="entry name" value="KDPG/KHG_AS_2"/>
</dbReference>
<dbReference type="EC" id="4.1.2.14" evidence="6"/>
<dbReference type="Gene3D" id="3.20.20.70">
    <property type="entry name" value="Aldolase class I"/>
    <property type="match status" value="1"/>
</dbReference>
<evidence type="ECO:0000256" key="1">
    <source>
        <dbReference type="ARBA" id="ARBA00004761"/>
    </source>
</evidence>
<dbReference type="PANTHER" id="PTHR30246">
    <property type="entry name" value="2-KETO-3-DEOXY-6-PHOSPHOGLUCONATE ALDOLASE"/>
    <property type="match status" value="1"/>
</dbReference>
<sequence>MDGGGALERLGRLGLVAVVRGRSWEDAVEVSEALAEGGVAAIEVAYTTPGAGRAIRELARRRGDGILLGAGTLTSPGQAEEAAESGASFLVSPGFDPGLVSAMLRTGRAALPGVLTPGEVMGALRLGVGALKLFPAGAVGPGYLRALLGPFPGVRFVPTGGVSERNAGEWFGAGAFAVGAGGALAPPRLRDGRHREEVVGLARRFAAAVERAREGARR</sequence>
<name>Q1AZW8_RUBXD</name>
<dbReference type="EMBL" id="CP000386">
    <property type="protein sequence ID" value="ABG03060.1"/>
    <property type="molecule type" value="Genomic_DNA"/>
</dbReference>
<dbReference type="PhylomeDB" id="Q1AZW8"/>